<comment type="caution">
    <text evidence="7">The sequence shown here is derived from an EMBL/GenBank/DDBJ whole genome shotgun (WGS) entry which is preliminary data.</text>
</comment>
<accession>A0ABV8FPD0</accession>
<dbReference type="PANTHER" id="PTHR30055">
    <property type="entry name" value="HTH-TYPE TRANSCRIPTIONAL REGULATOR RUTR"/>
    <property type="match status" value="1"/>
</dbReference>
<dbReference type="RefSeq" id="WP_378533089.1">
    <property type="nucleotide sequence ID" value="NZ_JBHSBH010000008.1"/>
</dbReference>
<feature type="domain" description="HTH tetR-type" evidence="6">
    <location>
        <begin position="9"/>
        <end position="69"/>
    </location>
</feature>
<dbReference type="Gene3D" id="1.10.357.10">
    <property type="entry name" value="Tetracycline Repressor, domain 2"/>
    <property type="match status" value="1"/>
</dbReference>
<evidence type="ECO:0000256" key="5">
    <source>
        <dbReference type="PROSITE-ProRule" id="PRU00335"/>
    </source>
</evidence>
<keyword evidence="8" id="KW-1185">Reference proteome</keyword>
<keyword evidence="2" id="KW-0805">Transcription regulation</keyword>
<sequence>MTESADSKPSSRERILVAAATMVSENPTARLSVRAVAARAGVSTGSLRHHFPTQRALQDAVLAGIYGLAFPSDPIHDTDTPARDRLVGCLRQIIAPVGTGQQAREALGTTYRMLIAAEPTEDTRQAYLAIERQMQHRVEHWLSVLADEGSLPEGDNAQRAKFLLTVINGLTLERALPGSESALISENATLFAAVDSVLSG</sequence>
<dbReference type="SUPFAM" id="SSF46689">
    <property type="entry name" value="Homeodomain-like"/>
    <property type="match status" value="1"/>
</dbReference>
<organism evidence="7 8">
    <name type="scientific">Nocardiopsis sediminis</name>
    <dbReference type="NCBI Taxonomy" id="1778267"/>
    <lineage>
        <taxon>Bacteria</taxon>
        <taxon>Bacillati</taxon>
        <taxon>Actinomycetota</taxon>
        <taxon>Actinomycetes</taxon>
        <taxon>Streptosporangiales</taxon>
        <taxon>Nocardiopsidaceae</taxon>
        <taxon>Nocardiopsis</taxon>
    </lineage>
</organism>
<evidence type="ECO:0000313" key="7">
    <source>
        <dbReference type="EMBL" id="MFC3996746.1"/>
    </source>
</evidence>
<dbReference type="PROSITE" id="PS50977">
    <property type="entry name" value="HTH_TETR_2"/>
    <property type="match status" value="1"/>
</dbReference>
<feature type="DNA-binding region" description="H-T-H motif" evidence="5">
    <location>
        <begin position="32"/>
        <end position="51"/>
    </location>
</feature>
<evidence type="ECO:0000256" key="3">
    <source>
        <dbReference type="ARBA" id="ARBA00023125"/>
    </source>
</evidence>
<dbReference type="EMBL" id="JBHSBH010000008">
    <property type="protein sequence ID" value="MFC3996746.1"/>
    <property type="molecule type" value="Genomic_DNA"/>
</dbReference>
<dbReference type="InterPro" id="IPR036271">
    <property type="entry name" value="Tet_transcr_reg_TetR-rel_C_sf"/>
</dbReference>
<evidence type="ECO:0000259" key="6">
    <source>
        <dbReference type="PROSITE" id="PS50977"/>
    </source>
</evidence>
<evidence type="ECO:0000256" key="4">
    <source>
        <dbReference type="ARBA" id="ARBA00023163"/>
    </source>
</evidence>
<evidence type="ECO:0000256" key="1">
    <source>
        <dbReference type="ARBA" id="ARBA00022491"/>
    </source>
</evidence>
<dbReference type="SUPFAM" id="SSF48498">
    <property type="entry name" value="Tetracyclin repressor-like, C-terminal domain"/>
    <property type="match status" value="1"/>
</dbReference>
<dbReference type="InterPro" id="IPR050109">
    <property type="entry name" value="HTH-type_TetR-like_transc_reg"/>
</dbReference>
<reference evidence="8" key="1">
    <citation type="journal article" date="2019" name="Int. J. Syst. Evol. Microbiol.">
        <title>The Global Catalogue of Microorganisms (GCM) 10K type strain sequencing project: providing services to taxonomists for standard genome sequencing and annotation.</title>
        <authorList>
            <consortium name="The Broad Institute Genomics Platform"/>
            <consortium name="The Broad Institute Genome Sequencing Center for Infectious Disease"/>
            <person name="Wu L."/>
            <person name="Ma J."/>
        </authorList>
    </citation>
    <scope>NUCLEOTIDE SEQUENCE [LARGE SCALE GENOMIC DNA]</scope>
    <source>
        <strain evidence="8">TBRC 1826</strain>
    </source>
</reference>
<dbReference type="Proteomes" id="UP001595847">
    <property type="component" value="Unassembled WGS sequence"/>
</dbReference>
<keyword evidence="3 5" id="KW-0238">DNA-binding</keyword>
<proteinExistence type="predicted"/>
<keyword evidence="1" id="KW-0678">Repressor</keyword>
<gene>
    <name evidence="7" type="ORF">ACFOVU_12525</name>
</gene>
<name>A0ABV8FPD0_9ACTN</name>
<dbReference type="Pfam" id="PF13977">
    <property type="entry name" value="TetR_C_6"/>
    <property type="match status" value="1"/>
</dbReference>
<evidence type="ECO:0000256" key="2">
    <source>
        <dbReference type="ARBA" id="ARBA00023015"/>
    </source>
</evidence>
<dbReference type="InterPro" id="IPR001647">
    <property type="entry name" value="HTH_TetR"/>
</dbReference>
<protein>
    <submittedName>
        <fullName evidence="7">TetR/AcrR family transcriptional regulator</fullName>
    </submittedName>
</protein>
<evidence type="ECO:0000313" key="8">
    <source>
        <dbReference type="Proteomes" id="UP001595847"/>
    </source>
</evidence>
<dbReference type="InterPro" id="IPR009057">
    <property type="entry name" value="Homeodomain-like_sf"/>
</dbReference>
<dbReference type="PANTHER" id="PTHR30055:SF234">
    <property type="entry name" value="HTH-TYPE TRANSCRIPTIONAL REGULATOR BETI"/>
    <property type="match status" value="1"/>
</dbReference>
<keyword evidence="4" id="KW-0804">Transcription</keyword>
<dbReference type="InterPro" id="IPR039538">
    <property type="entry name" value="BetI_C"/>
</dbReference>
<dbReference type="Pfam" id="PF00440">
    <property type="entry name" value="TetR_N"/>
    <property type="match status" value="1"/>
</dbReference>